<organism evidence="2 3">
    <name type="scientific">Clupea harengus</name>
    <name type="common">Atlantic herring</name>
    <dbReference type="NCBI Taxonomy" id="7950"/>
    <lineage>
        <taxon>Eukaryota</taxon>
        <taxon>Metazoa</taxon>
        <taxon>Chordata</taxon>
        <taxon>Craniata</taxon>
        <taxon>Vertebrata</taxon>
        <taxon>Euteleostomi</taxon>
        <taxon>Actinopterygii</taxon>
        <taxon>Neopterygii</taxon>
        <taxon>Teleostei</taxon>
        <taxon>Clupei</taxon>
        <taxon>Clupeiformes</taxon>
        <taxon>Clupeoidei</taxon>
        <taxon>Clupeidae</taxon>
        <taxon>Clupea</taxon>
    </lineage>
</organism>
<gene>
    <name evidence="3" type="primary">LOC116225045</name>
</gene>
<name>A0A6P8H549_CLUHA</name>
<proteinExistence type="predicted"/>
<accession>A0A6P8H549</accession>
<evidence type="ECO:0000313" key="3">
    <source>
        <dbReference type="RefSeq" id="XP_031442420.1"/>
    </source>
</evidence>
<sequence>MKKYTREHEEDEVGASIDSLEELDWDDRIDRVLDIDVPAGDTPVLAPLPTPLTFSDLPGPSSPPPAPRQTRAKRRVRPSSKTATAPIPLPPPSKRRRPALLVDRGHDGGSEENVCPSQIPARQTRAKRRVRPSSKTATASTPWPLPSKRSRPAPLVDRGHDGGSEENVCPSQIPARQTRTKRRVRPSSKTATAPIPLPPPSKASTRPAPPVDRWHDGAEEDVCPPQFPFCPEDARTAA</sequence>
<protein>
    <submittedName>
        <fullName evidence="3">Wiskott-Aldrich syndrome protein homolog 1-like</fullName>
    </submittedName>
</protein>
<reference evidence="3" key="1">
    <citation type="submission" date="2025-08" db="UniProtKB">
        <authorList>
            <consortium name="RefSeq"/>
        </authorList>
    </citation>
    <scope>IDENTIFICATION</scope>
</reference>
<evidence type="ECO:0000313" key="2">
    <source>
        <dbReference type="Proteomes" id="UP000515152"/>
    </source>
</evidence>
<dbReference type="GeneID" id="116225045"/>
<dbReference type="AlphaFoldDB" id="A0A6P8H549"/>
<dbReference type="RefSeq" id="XP_031442420.1">
    <property type="nucleotide sequence ID" value="XM_031586560.2"/>
</dbReference>
<feature type="region of interest" description="Disordered" evidence="1">
    <location>
        <begin position="39"/>
        <end position="238"/>
    </location>
</feature>
<feature type="compositionally biased region" description="Low complexity" evidence="1">
    <location>
        <begin position="42"/>
        <end position="53"/>
    </location>
</feature>
<keyword evidence="2" id="KW-1185">Reference proteome</keyword>
<evidence type="ECO:0000256" key="1">
    <source>
        <dbReference type="SAM" id="MobiDB-lite"/>
    </source>
</evidence>
<dbReference type="KEGG" id="char:116225045"/>
<dbReference type="Proteomes" id="UP000515152">
    <property type="component" value="Chromosome 19"/>
</dbReference>